<dbReference type="Pfam" id="PF00399">
    <property type="entry name" value="PIR"/>
    <property type="match status" value="1"/>
</dbReference>
<proteinExistence type="predicted"/>
<evidence type="ECO:0000256" key="4">
    <source>
        <dbReference type="SAM" id="SignalP"/>
    </source>
</evidence>
<accession>A0AAV5QYG3</accession>
<evidence type="ECO:0000256" key="2">
    <source>
        <dbReference type="ARBA" id="ARBA00022729"/>
    </source>
</evidence>
<gene>
    <name evidence="5" type="ORF">DAPK24_008190</name>
</gene>
<sequence length="100" mass="10027">MQFLTILSLASIVVADQVLTQIGDGQIQAPTTENQPEVPTTSTETTTAPTTTAPPATETSTTSIPVSPPANTTHSEFENAAPKAVIGGGLAAIAGLAALL</sequence>
<evidence type="ECO:0000313" key="6">
    <source>
        <dbReference type="Proteomes" id="UP001378960"/>
    </source>
</evidence>
<dbReference type="EMBL" id="BTGB01000001">
    <property type="protein sequence ID" value="GMM44244.1"/>
    <property type="molecule type" value="Genomic_DNA"/>
</dbReference>
<keyword evidence="6" id="KW-1185">Reference proteome</keyword>
<feature type="chain" id="PRO_5043562875" evidence="4">
    <location>
        <begin position="16"/>
        <end position="100"/>
    </location>
</feature>
<evidence type="ECO:0000313" key="5">
    <source>
        <dbReference type="EMBL" id="GMM44244.1"/>
    </source>
</evidence>
<feature type="compositionally biased region" description="Low complexity" evidence="3">
    <location>
        <begin position="36"/>
        <end position="63"/>
    </location>
</feature>
<comment type="caution">
    <text evidence="5">The sequence shown here is derived from an EMBL/GenBank/DDBJ whole genome shotgun (WGS) entry which is preliminary data.</text>
</comment>
<organism evidence="5 6">
    <name type="scientific">Pichia kluyveri</name>
    <name type="common">Yeast</name>
    <dbReference type="NCBI Taxonomy" id="36015"/>
    <lineage>
        <taxon>Eukaryota</taxon>
        <taxon>Fungi</taxon>
        <taxon>Dikarya</taxon>
        <taxon>Ascomycota</taxon>
        <taxon>Saccharomycotina</taxon>
        <taxon>Pichiomycetes</taxon>
        <taxon>Pichiales</taxon>
        <taxon>Pichiaceae</taxon>
        <taxon>Pichia</taxon>
    </lineage>
</organism>
<dbReference type="PROSITE" id="PS50256">
    <property type="entry name" value="PIR_REPEAT_2"/>
    <property type="match status" value="1"/>
</dbReference>
<name>A0AAV5QYG3_PICKL</name>
<keyword evidence="2 4" id="KW-0732">Signal</keyword>
<evidence type="ECO:0000256" key="1">
    <source>
        <dbReference type="ARBA" id="ARBA00004196"/>
    </source>
</evidence>
<protein>
    <submittedName>
        <fullName evidence="5">Uncharacterized protein</fullName>
    </submittedName>
</protein>
<dbReference type="AlphaFoldDB" id="A0AAV5QYG3"/>
<comment type="subcellular location">
    <subcellularLocation>
        <location evidence="1">Cell envelope</location>
    </subcellularLocation>
</comment>
<evidence type="ECO:0000256" key="3">
    <source>
        <dbReference type="SAM" id="MobiDB-lite"/>
    </source>
</evidence>
<dbReference type="Proteomes" id="UP001378960">
    <property type="component" value="Unassembled WGS sequence"/>
</dbReference>
<dbReference type="InterPro" id="IPR000420">
    <property type="entry name" value="Yeast_PIR_rpt"/>
</dbReference>
<dbReference type="GO" id="GO:0005199">
    <property type="term" value="F:structural constituent of cell wall"/>
    <property type="evidence" value="ECO:0007669"/>
    <property type="project" value="InterPro"/>
</dbReference>
<feature type="signal peptide" evidence="4">
    <location>
        <begin position="1"/>
        <end position="15"/>
    </location>
</feature>
<feature type="region of interest" description="Disordered" evidence="3">
    <location>
        <begin position="26"/>
        <end position="76"/>
    </location>
</feature>
<reference evidence="5 6" key="1">
    <citation type="journal article" date="2023" name="Elife">
        <title>Identification of key yeast species and microbe-microbe interactions impacting larval growth of Drosophila in the wild.</title>
        <authorList>
            <person name="Mure A."/>
            <person name="Sugiura Y."/>
            <person name="Maeda R."/>
            <person name="Honda K."/>
            <person name="Sakurai N."/>
            <person name="Takahashi Y."/>
            <person name="Watada M."/>
            <person name="Katoh T."/>
            <person name="Gotoh A."/>
            <person name="Gotoh Y."/>
            <person name="Taniguchi I."/>
            <person name="Nakamura K."/>
            <person name="Hayashi T."/>
            <person name="Katayama T."/>
            <person name="Uemura T."/>
            <person name="Hattori Y."/>
        </authorList>
    </citation>
    <scope>NUCLEOTIDE SEQUENCE [LARGE SCALE GENOMIC DNA]</scope>
    <source>
        <strain evidence="5 6">PK-24</strain>
    </source>
</reference>